<proteinExistence type="inferred from homology"/>
<dbReference type="SFLD" id="SFLDF00273">
    <property type="entry name" value="(dimethylallyl)adenosine_tRNA"/>
    <property type="match status" value="1"/>
</dbReference>
<dbReference type="EC" id="2.8.4.3" evidence="10 11"/>
<dbReference type="AlphaFoldDB" id="D6GSL4"/>
<feature type="binding site" evidence="11">
    <location>
        <position position="47"/>
    </location>
    <ligand>
        <name>[4Fe-4S] cluster</name>
        <dbReference type="ChEBI" id="CHEBI:49883"/>
        <label>1</label>
    </ligand>
</feature>
<dbReference type="PROSITE" id="PS50926">
    <property type="entry name" value="TRAM"/>
    <property type="match status" value="1"/>
</dbReference>
<feature type="binding site" evidence="11">
    <location>
        <position position="83"/>
    </location>
    <ligand>
        <name>[4Fe-4S] cluster</name>
        <dbReference type="ChEBI" id="CHEBI:49883"/>
        <label>1</label>
    </ligand>
</feature>
<evidence type="ECO:0000256" key="6">
    <source>
        <dbReference type="ARBA" id="ARBA00022694"/>
    </source>
</evidence>
<reference evidence="16" key="1">
    <citation type="submission" date="2010-12" db="EMBL/GenBank/DDBJ databases">
        <title>The genome sequence of Filifactor alocis strain ATCC 35896.</title>
        <authorList>
            <consortium name="The Broad Institute Genome Sequencing Platform"/>
            <person name="Ward D."/>
            <person name="Earl A."/>
            <person name="Feldgarden M."/>
            <person name="Young S.K."/>
            <person name="Gargeya S."/>
            <person name="Zeng Q."/>
            <person name="Alvarado L."/>
            <person name="Berlin A."/>
            <person name="Bochicchio J."/>
            <person name="Chapman S.B."/>
            <person name="Chen Z."/>
            <person name="Freedman E."/>
            <person name="Gellesch M."/>
            <person name="Goldberg J."/>
            <person name="Griggs A."/>
            <person name="Gujja S."/>
            <person name="Heilman E."/>
            <person name="Heiman D."/>
            <person name="Howarth C."/>
            <person name="Mehta T."/>
            <person name="Neiman D."/>
            <person name="Pearson M."/>
            <person name="Roberts A."/>
            <person name="Saif S."/>
            <person name="Shea T."/>
            <person name="Shenoy N."/>
            <person name="Sisk P."/>
            <person name="Stolte C."/>
            <person name="Sykes S."/>
            <person name="White J."/>
            <person name="Yandava C."/>
            <person name="Izard J."/>
            <person name="Blanton J.M."/>
            <person name="Baranova O.V."/>
            <person name="Tanner A.C."/>
            <person name="Dewhirst F.E."/>
            <person name="Haas B."/>
            <person name="Nusbaum C."/>
            <person name="Birren B."/>
        </authorList>
    </citation>
    <scope>NUCLEOTIDE SEQUENCE [LARGE SCALE GENOMIC DNA]</scope>
    <source>
        <strain evidence="16">ATCC 35896 / D40 B5</strain>
    </source>
</reference>
<comment type="catalytic activity">
    <reaction evidence="11">
        <text>N(6)-dimethylallyladenosine(37) in tRNA + (sulfur carrier)-SH + AH2 + 2 S-adenosyl-L-methionine = 2-methylsulfanyl-N(6)-dimethylallyladenosine(37) in tRNA + (sulfur carrier)-H + 5'-deoxyadenosine + L-methionine + A + S-adenosyl-L-homocysteine + 2 H(+)</text>
        <dbReference type="Rhea" id="RHEA:37067"/>
        <dbReference type="Rhea" id="RHEA-COMP:10375"/>
        <dbReference type="Rhea" id="RHEA-COMP:10376"/>
        <dbReference type="Rhea" id="RHEA-COMP:14737"/>
        <dbReference type="Rhea" id="RHEA-COMP:14739"/>
        <dbReference type="ChEBI" id="CHEBI:13193"/>
        <dbReference type="ChEBI" id="CHEBI:15378"/>
        <dbReference type="ChEBI" id="CHEBI:17319"/>
        <dbReference type="ChEBI" id="CHEBI:17499"/>
        <dbReference type="ChEBI" id="CHEBI:29917"/>
        <dbReference type="ChEBI" id="CHEBI:57844"/>
        <dbReference type="ChEBI" id="CHEBI:57856"/>
        <dbReference type="ChEBI" id="CHEBI:59789"/>
        <dbReference type="ChEBI" id="CHEBI:64428"/>
        <dbReference type="ChEBI" id="CHEBI:74415"/>
        <dbReference type="ChEBI" id="CHEBI:74417"/>
        <dbReference type="EC" id="2.8.4.3"/>
    </reaction>
</comment>
<evidence type="ECO:0000313" key="16">
    <source>
        <dbReference type="Proteomes" id="UP000007468"/>
    </source>
</evidence>
<keyword evidence="2 11" id="KW-0004">4Fe-4S</keyword>
<comment type="subunit">
    <text evidence="11">Monomer.</text>
</comment>
<dbReference type="PROSITE" id="PS51918">
    <property type="entry name" value="RADICAL_SAM"/>
    <property type="match status" value="1"/>
</dbReference>
<dbReference type="InterPro" id="IPR006638">
    <property type="entry name" value="Elp3/MiaA/NifB-like_rSAM"/>
</dbReference>
<evidence type="ECO:0000256" key="11">
    <source>
        <dbReference type="HAMAP-Rule" id="MF_01864"/>
    </source>
</evidence>
<protein>
    <recommendedName>
        <fullName evidence="10 11">tRNA-2-methylthio-N(6)-dimethylallyladenosine synthase</fullName>
        <ecNumber evidence="10 11">2.8.4.3</ecNumber>
    </recommendedName>
    <alternativeName>
        <fullName evidence="11">(Dimethylallyl)adenosine tRNA methylthiotransferase MiaB</fullName>
    </alternativeName>
    <alternativeName>
        <fullName evidence="11">tRNA-i(6)A37 methylthiotransferase</fullName>
    </alternativeName>
</protein>
<evidence type="ECO:0000256" key="2">
    <source>
        <dbReference type="ARBA" id="ARBA00022485"/>
    </source>
</evidence>
<feature type="domain" description="MTTase N-terminal" evidence="13">
    <location>
        <begin position="38"/>
        <end position="156"/>
    </location>
</feature>
<sequence length="483" mass="55812">MSKRGLIETVSEDAVKKQQQYADMIKVQNTEKYHDKKPKYMITTWGCQMNEHDSENLSGMFEYMGYELTDREEDADVILYNTCAIRENAELKVYGNLSLLKHIKENRDDMIIGVCGCMMQQPHVVEELKKKYSHVDIVFGTHNIYQFPEMLYQQLTSNAGQLIDVWDIDGQIIEGLPTTRKFDVKSFVNIMYGCNNFCTYCIVPYTRGRERSREPKDILDEIRFLANEGIKEITLLGQNVNSYGKTLEQNYTFADLLRDVNDIDGIERIRFMSSHPKDLSDELIDAMAELPKVCESLHLPIQSGSTRLLKKMNRHYSKEDYYLLVDKLRAKIPNIGFTTDIMVGFPGETEEDFLETMEVVERVQYDSAFTFLYSVRKGTPAEKMEDQVPEEVKKERFQRLLEPVNRIAAEKNHAYAGKVVEVLVESVSKRDETKLTGRTRENKLVNFDRPEGDWIGKIVHVKITNPKSFSLNGEMVSDEEVLG</sequence>
<dbReference type="eggNOG" id="COG0621">
    <property type="taxonomic scope" value="Bacteria"/>
</dbReference>
<feature type="domain" description="TRAM" evidence="12">
    <location>
        <begin position="413"/>
        <end position="477"/>
    </location>
</feature>
<dbReference type="PANTHER" id="PTHR43020">
    <property type="entry name" value="CDK5 REGULATORY SUBUNIT-ASSOCIATED PROTEIN 1"/>
    <property type="match status" value="1"/>
</dbReference>
<dbReference type="PANTHER" id="PTHR43020:SF2">
    <property type="entry name" value="MITOCHONDRIAL TRNA METHYLTHIOTRANSFERASE CDK5RAP1"/>
    <property type="match status" value="1"/>
</dbReference>
<dbReference type="CDD" id="cd01335">
    <property type="entry name" value="Radical_SAM"/>
    <property type="match status" value="1"/>
</dbReference>
<dbReference type="OrthoDB" id="9805215at2"/>
<dbReference type="PROSITE" id="PS01278">
    <property type="entry name" value="MTTASE_RADICAL"/>
    <property type="match status" value="1"/>
</dbReference>
<dbReference type="STRING" id="546269.HMPREF0389_00572"/>
<dbReference type="KEGG" id="faa:HMPREF0389_00572"/>
<dbReference type="InterPro" id="IPR038135">
    <property type="entry name" value="Methylthiotransferase_N_sf"/>
</dbReference>
<evidence type="ECO:0000256" key="1">
    <source>
        <dbReference type="ARBA" id="ARBA00003234"/>
    </source>
</evidence>
<keyword evidence="3 11" id="KW-0963">Cytoplasm</keyword>
<dbReference type="InterPro" id="IPR006463">
    <property type="entry name" value="MiaB_methiolase"/>
</dbReference>
<dbReference type="PROSITE" id="PS51449">
    <property type="entry name" value="MTTASE_N"/>
    <property type="match status" value="1"/>
</dbReference>
<keyword evidence="4 11" id="KW-0808">Transferase</keyword>
<comment type="subcellular location">
    <subcellularLocation>
        <location evidence="11">Cytoplasm</location>
    </subcellularLocation>
</comment>
<dbReference type="Pfam" id="PF01938">
    <property type="entry name" value="TRAM"/>
    <property type="match status" value="1"/>
</dbReference>
<dbReference type="RefSeq" id="WP_014262613.1">
    <property type="nucleotide sequence ID" value="NC_016630.1"/>
</dbReference>
<evidence type="ECO:0000259" key="12">
    <source>
        <dbReference type="PROSITE" id="PS50926"/>
    </source>
</evidence>
<dbReference type="InterPro" id="IPR007197">
    <property type="entry name" value="rSAM"/>
</dbReference>
<keyword evidence="6 11" id="KW-0819">tRNA processing</keyword>
<name>D6GSL4_FILAD</name>
<dbReference type="FunFam" id="3.40.50.12160:FF:000006">
    <property type="entry name" value="tRNA-2-methylthio-N(6)-dimethylallyladenosine synthase"/>
    <property type="match status" value="1"/>
</dbReference>
<evidence type="ECO:0000256" key="4">
    <source>
        <dbReference type="ARBA" id="ARBA00022679"/>
    </source>
</evidence>
<evidence type="ECO:0000259" key="14">
    <source>
        <dbReference type="PROSITE" id="PS51918"/>
    </source>
</evidence>
<feature type="binding site" evidence="11">
    <location>
        <position position="194"/>
    </location>
    <ligand>
        <name>[4Fe-4S] cluster</name>
        <dbReference type="ChEBI" id="CHEBI:49883"/>
        <label>2</label>
        <note>4Fe-4S-S-AdoMet</note>
    </ligand>
</feature>
<dbReference type="SFLD" id="SFLDG01061">
    <property type="entry name" value="methylthiotransferase"/>
    <property type="match status" value="1"/>
</dbReference>
<dbReference type="InterPro" id="IPR013848">
    <property type="entry name" value="Methylthiotransferase_N"/>
</dbReference>
<keyword evidence="5 11" id="KW-0949">S-adenosyl-L-methionine</keyword>
<dbReference type="InterPro" id="IPR020612">
    <property type="entry name" value="Methylthiotransferase_CS"/>
</dbReference>
<dbReference type="HAMAP" id="MF_01864">
    <property type="entry name" value="tRNA_metthiotr_MiaB"/>
    <property type="match status" value="1"/>
</dbReference>
<organism evidence="15 16">
    <name type="scientific">Filifactor alocis (strain ATCC 35896 / CCUG 47790 / D40 B5)</name>
    <name type="common">Fusobacterium alocis</name>
    <dbReference type="NCBI Taxonomy" id="546269"/>
    <lineage>
        <taxon>Bacteria</taxon>
        <taxon>Bacillati</taxon>
        <taxon>Bacillota</taxon>
        <taxon>Clostridia</taxon>
        <taxon>Peptostreptococcales</taxon>
        <taxon>Filifactoraceae</taxon>
        <taxon>Filifactor</taxon>
    </lineage>
</organism>
<dbReference type="GO" id="GO:0035597">
    <property type="term" value="F:tRNA-2-methylthio-N(6)-dimethylallyladenosine(37) synthase activity"/>
    <property type="evidence" value="ECO:0007669"/>
    <property type="project" value="UniProtKB-EC"/>
</dbReference>
<dbReference type="InterPro" id="IPR005839">
    <property type="entry name" value="Methylthiotransferase"/>
</dbReference>
<dbReference type="SFLD" id="SFLDS00029">
    <property type="entry name" value="Radical_SAM"/>
    <property type="match status" value="1"/>
</dbReference>
<dbReference type="GO" id="GO:0051539">
    <property type="term" value="F:4 iron, 4 sulfur cluster binding"/>
    <property type="evidence" value="ECO:0007669"/>
    <property type="project" value="UniProtKB-UniRule"/>
</dbReference>
<dbReference type="NCBIfam" id="TIGR01574">
    <property type="entry name" value="miaB-methiolase"/>
    <property type="match status" value="1"/>
</dbReference>
<accession>D6GSL4</accession>
<dbReference type="Gene3D" id="3.80.30.20">
    <property type="entry name" value="tm_1862 like domain"/>
    <property type="match status" value="1"/>
</dbReference>
<keyword evidence="9 11" id="KW-0411">Iron-sulfur</keyword>
<dbReference type="InterPro" id="IPR023404">
    <property type="entry name" value="rSAM_horseshoe"/>
</dbReference>
<dbReference type="Gene3D" id="3.40.50.12160">
    <property type="entry name" value="Methylthiotransferase, N-terminal domain"/>
    <property type="match status" value="1"/>
</dbReference>
<evidence type="ECO:0000256" key="5">
    <source>
        <dbReference type="ARBA" id="ARBA00022691"/>
    </source>
</evidence>
<evidence type="ECO:0000256" key="10">
    <source>
        <dbReference type="ARBA" id="ARBA00033765"/>
    </source>
</evidence>
<keyword evidence="7 11" id="KW-0479">Metal-binding</keyword>
<evidence type="ECO:0000256" key="9">
    <source>
        <dbReference type="ARBA" id="ARBA00023014"/>
    </source>
</evidence>
<evidence type="ECO:0000256" key="8">
    <source>
        <dbReference type="ARBA" id="ARBA00023004"/>
    </source>
</evidence>
<dbReference type="SFLD" id="SFLDG01082">
    <property type="entry name" value="B12-binding_domain_containing"/>
    <property type="match status" value="1"/>
</dbReference>
<feature type="binding site" evidence="11">
    <location>
        <position position="201"/>
    </location>
    <ligand>
        <name>[4Fe-4S] cluster</name>
        <dbReference type="ChEBI" id="CHEBI:49883"/>
        <label>2</label>
        <note>4Fe-4S-S-AdoMet</note>
    </ligand>
</feature>
<dbReference type="EMBL" id="CP002390">
    <property type="protein sequence ID" value="EFE28655.1"/>
    <property type="molecule type" value="Genomic_DNA"/>
</dbReference>
<dbReference type="NCBIfam" id="TIGR00089">
    <property type="entry name" value="MiaB/RimO family radical SAM methylthiotransferase"/>
    <property type="match status" value="1"/>
</dbReference>
<evidence type="ECO:0000259" key="13">
    <source>
        <dbReference type="PROSITE" id="PS51449"/>
    </source>
</evidence>
<evidence type="ECO:0000256" key="7">
    <source>
        <dbReference type="ARBA" id="ARBA00022723"/>
    </source>
</evidence>
<dbReference type="InterPro" id="IPR058240">
    <property type="entry name" value="rSAM_sf"/>
</dbReference>
<comment type="similarity">
    <text evidence="11">Belongs to the methylthiotransferase family. MiaB subfamily.</text>
</comment>
<feature type="binding site" evidence="11">
    <location>
        <position position="198"/>
    </location>
    <ligand>
        <name>[4Fe-4S] cluster</name>
        <dbReference type="ChEBI" id="CHEBI:49883"/>
        <label>2</label>
        <note>4Fe-4S-S-AdoMet</note>
    </ligand>
</feature>
<comment type="cofactor">
    <cofactor evidence="11">
        <name>[4Fe-4S] cluster</name>
        <dbReference type="ChEBI" id="CHEBI:49883"/>
    </cofactor>
    <text evidence="11">Binds 2 [4Fe-4S] clusters. One cluster is coordinated with 3 cysteines and an exchangeable S-adenosyl-L-methionine.</text>
</comment>
<dbReference type="PATRIC" id="fig|546269.5.peg.1047"/>
<feature type="domain" description="Radical SAM core" evidence="14">
    <location>
        <begin position="180"/>
        <end position="410"/>
    </location>
</feature>
<keyword evidence="8 11" id="KW-0408">Iron</keyword>
<feature type="binding site" evidence="11">
    <location>
        <position position="117"/>
    </location>
    <ligand>
        <name>[4Fe-4S] cluster</name>
        <dbReference type="ChEBI" id="CHEBI:49883"/>
        <label>1</label>
    </ligand>
</feature>
<dbReference type="Pfam" id="PF00919">
    <property type="entry name" value="UPF0004"/>
    <property type="match status" value="1"/>
</dbReference>
<dbReference type="GO" id="GO:0046872">
    <property type="term" value="F:metal ion binding"/>
    <property type="evidence" value="ECO:0007669"/>
    <property type="project" value="UniProtKB-KW"/>
</dbReference>
<dbReference type="InterPro" id="IPR002792">
    <property type="entry name" value="TRAM_dom"/>
</dbReference>
<dbReference type="SMART" id="SM00729">
    <property type="entry name" value="Elp3"/>
    <property type="match status" value="1"/>
</dbReference>
<dbReference type="FunFam" id="3.80.30.20:FF:000001">
    <property type="entry name" value="tRNA-2-methylthio-N(6)-dimethylallyladenosine synthase 2"/>
    <property type="match status" value="1"/>
</dbReference>
<dbReference type="GO" id="GO:0005829">
    <property type="term" value="C:cytosol"/>
    <property type="evidence" value="ECO:0007669"/>
    <property type="project" value="TreeGrafter"/>
</dbReference>
<dbReference type="SUPFAM" id="SSF102114">
    <property type="entry name" value="Radical SAM enzymes"/>
    <property type="match status" value="1"/>
</dbReference>
<comment type="function">
    <text evidence="1 11">Catalyzes the methylthiolation of N6-(dimethylallyl)adenosine (i(6)A), leading to the formation of 2-methylthio-N6-(dimethylallyl)adenosine (ms(2)i(6)A) at position 37 in tRNAs that read codons beginning with uridine.</text>
</comment>
<evidence type="ECO:0000256" key="3">
    <source>
        <dbReference type="ARBA" id="ARBA00022490"/>
    </source>
</evidence>
<dbReference type="Pfam" id="PF04055">
    <property type="entry name" value="Radical_SAM"/>
    <property type="match status" value="1"/>
</dbReference>
<evidence type="ECO:0000313" key="15">
    <source>
        <dbReference type="EMBL" id="EFE28655.1"/>
    </source>
</evidence>
<keyword evidence="16" id="KW-1185">Reference proteome</keyword>
<dbReference type="Proteomes" id="UP000007468">
    <property type="component" value="Chromosome"/>
</dbReference>
<gene>
    <name evidence="11 15" type="primary">miaB</name>
    <name evidence="15" type="ordered locus">HMPREF0389_00572</name>
</gene>